<keyword evidence="5" id="KW-1185">Reference proteome</keyword>
<evidence type="ECO:0000313" key="4">
    <source>
        <dbReference type="EMBL" id="UOR12938.1"/>
    </source>
</evidence>
<dbReference type="EC" id="6.3.4.-" evidence="3"/>
<name>A0ABY4HDI4_9BACI</name>
<feature type="binding site" evidence="3">
    <location>
        <position position="101"/>
    </location>
    <ligand>
        <name>ATP</name>
        <dbReference type="ChEBI" id="CHEBI:30616"/>
    </ligand>
</feature>
<dbReference type="EMBL" id="CP095075">
    <property type="protein sequence ID" value="UOR12938.1"/>
    <property type="molecule type" value="Genomic_DNA"/>
</dbReference>
<dbReference type="Gene3D" id="3.40.50.620">
    <property type="entry name" value="HUPs"/>
    <property type="match status" value="1"/>
</dbReference>
<dbReference type="InterPro" id="IPR008513">
    <property type="entry name" value="tRNA(Met)_cyd_acetate_ligase"/>
</dbReference>
<keyword evidence="3" id="KW-0067">ATP-binding</keyword>
<gene>
    <name evidence="3" type="primary">tmcAL</name>
    <name evidence="4" type="ORF">MUO15_05395</name>
</gene>
<feature type="binding site" evidence="3">
    <location>
        <position position="160"/>
    </location>
    <ligand>
        <name>ATP</name>
        <dbReference type="ChEBI" id="CHEBI:30616"/>
    </ligand>
</feature>
<keyword evidence="2 3" id="KW-0819">tRNA processing</keyword>
<dbReference type="NCBIfam" id="NF010191">
    <property type="entry name" value="PRK13670.1"/>
    <property type="match status" value="1"/>
</dbReference>
<keyword evidence="1 3" id="KW-0436">Ligase</keyword>
<comment type="catalytic activity">
    <reaction evidence="3">
        <text>cytidine(34) in elongator tRNA(Met) + acetate + ATP = N(4)-acetylcytidine(34) in elongator tRNA(Met) + AMP + diphosphate</text>
        <dbReference type="Rhea" id="RHEA:58144"/>
        <dbReference type="Rhea" id="RHEA-COMP:10693"/>
        <dbReference type="Rhea" id="RHEA-COMP:10694"/>
        <dbReference type="ChEBI" id="CHEBI:30089"/>
        <dbReference type="ChEBI" id="CHEBI:30616"/>
        <dbReference type="ChEBI" id="CHEBI:33019"/>
        <dbReference type="ChEBI" id="CHEBI:74900"/>
        <dbReference type="ChEBI" id="CHEBI:82748"/>
        <dbReference type="ChEBI" id="CHEBI:456215"/>
    </reaction>
</comment>
<comment type="similarity">
    <text evidence="3">Belongs to the TmcAL family.</text>
</comment>
<comment type="caution">
    <text evidence="3">Lacks conserved residue(s) required for the propagation of feature annotation.</text>
</comment>
<keyword evidence="3" id="KW-0694">RNA-binding</keyword>
<dbReference type="PANTHER" id="PTHR37825:SF1">
    <property type="entry name" value="TRNA(MET) CYTIDINE ACETATE LIGASE"/>
    <property type="match status" value="1"/>
</dbReference>
<dbReference type="Proteomes" id="UP000830326">
    <property type="component" value="Chromosome"/>
</dbReference>
<reference evidence="4" key="1">
    <citation type="submission" date="2022-04" db="EMBL/GenBank/DDBJ databases">
        <title>Halobacillus sp. isolated from saltern.</title>
        <authorList>
            <person name="Won M."/>
            <person name="Lee C.-M."/>
            <person name="Woen H.-Y."/>
            <person name="Kwon S.-W."/>
        </authorList>
    </citation>
    <scope>NUCLEOTIDE SEQUENCE</scope>
    <source>
        <strain evidence="4">SSHM10-5</strain>
    </source>
</reference>
<evidence type="ECO:0000256" key="2">
    <source>
        <dbReference type="ARBA" id="ARBA00022694"/>
    </source>
</evidence>
<feature type="binding site" evidence="3">
    <location>
        <begin position="7"/>
        <end position="20"/>
    </location>
    <ligand>
        <name>ATP</name>
        <dbReference type="ChEBI" id="CHEBI:30616"/>
    </ligand>
</feature>
<keyword evidence="3" id="KW-0547">Nucleotide-binding</keyword>
<keyword evidence="3" id="KW-0963">Cytoplasm</keyword>
<sequence length="400" mass="45553">MKSCGVIVEYNPFHNGHAYHIEQSRETAQADCMVAVMSGNFLQRGEPAIIDKWQRTRAALQSGVDLVLELPYLFAVQHSDYFSRGAVQTLSNAGVDAICFGSENGAITPFIKAHETLTAHGEVFNNNLRKHLDEGLSYPEAARFAYEDIGIASIDLGQPNNILGYSYIKQILDHHRHVTPFTIERTGSQYHDQHMDGSIASATSIRKELLAHGEMTEKALDAIPLPTLDGLNEYYQKNKVWHHWEHYFSLLQYKILTTPAEQLQLIHGVDEGLEHRFKNAIKKATSFHQLIENVKTKRYTWTRLQRTCVHILTGLTKEEARHWLHEGTAYVRVLGMNKTGQSYLNVQKKRMNVPLLTQPQQWSHPVLDMEERSVAAYYSALPAQQRVECMSKEYGSPVRI</sequence>
<protein>
    <recommendedName>
        <fullName evidence="3">tRNA(Met) cytidine acetate ligase</fullName>
        <ecNumber evidence="3">6.3.4.-</ecNumber>
    </recommendedName>
</protein>
<evidence type="ECO:0000313" key="5">
    <source>
        <dbReference type="Proteomes" id="UP000830326"/>
    </source>
</evidence>
<dbReference type="InterPro" id="IPR014729">
    <property type="entry name" value="Rossmann-like_a/b/a_fold"/>
</dbReference>
<dbReference type="PANTHER" id="PTHR37825">
    <property type="entry name" value="TRNA(MET) CYTIDINE ACETATE LIGASE"/>
    <property type="match status" value="1"/>
</dbReference>
<dbReference type="Pfam" id="PF05636">
    <property type="entry name" value="HIGH_NTase1"/>
    <property type="match status" value="1"/>
</dbReference>
<evidence type="ECO:0000256" key="1">
    <source>
        <dbReference type="ARBA" id="ARBA00022598"/>
    </source>
</evidence>
<feature type="binding site" evidence="3">
    <location>
        <position position="185"/>
    </location>
    <ligand>
        <name>ATP</name>
        <dbReference type="ChEBI" id="CHEBI:30616"/>
    </ligand>
</feature>
<proteinExistence type="inferred from homology"/>
<dbReference type="RefSeq" id="WP_245034128.1">
    <property type="nucleotide sequence ID" value="NZ_CP095075.1"/>
</dbReference>
<keyword evidence="3" id="KW-0820">tRNA-binding</keyword>
<accession>A0ABY4HDI4</accession>
<comment type="subcellular location">
    <subcellularLocation>
        <location evidence="3">Cytoplasm</location>
    </subcellularLocation>
</comment>
<dbReference type="HAMAP" id="MF_01539">
    <property type="entry name" value="TmcAL"/>
    <property type="match status" value="1"/>
</dbReference>
<organism evidence="4 5">
    <name type="scientific">Halobacillus amylolyticus</name>
    <dbReference type="NCBI Taxonomy" id="2932259"/>
    <lineage>
        <taxon>Bacteria</taxon>
        <taxon>Bacillati</taxon>
        <taxon>Bacillota</taxon>
        <taxon>Bacilli</taxon>
        <taxon>Bacillales</taxon>
        <taxon>Bacillaceae</taxon>
        <taxon>Halobacillus</taxon>
    </lineage>
</organism>
<evidence type="ECO:0000256" key="3">
    <source>
        <dbReference type="HAMAP-Rule" id="MF_01539"/>
    </source>
</evidence>
<dbReference type="SUPFAM" id="SSF52374">
    <property type="entry name" value="Nucleotidylyl transferase"/>
    <property type="match status" value="1"/>
</dbReference>
<comment type="function">
    <text evidence="3">Catalyzes the formation of N(4)-acetylcytidine (ac(4)C) at the wobble position of elongator tRNA(Met), using acetate and ATP as substrates. First activates an acetate ion to form acetyladenylate (Ac-AMP) and then transfers the acetyl group to tRNA to form ac(4)C34.</text>
</comment>